<reference evidence="2 3" key="1">
    <citation type="submission" date="2020-04" db="EMBL/GenBank/DDBJ databases">
        <title>A Flavivirga sp. nov.</title>
        <authorList>
            <person name="Sun X."/>
        </authorList>
    </citation>
    <scope>NUCLEOTIDE SEQUENCE [LARGE SCALE GENOMIC DNA]</scope>
    <source>
        <strain evidence="2 3">Y03</strain>
    </source>
</reference>
<evidence type="ECO:0000313" key="3">
    <source>
        <dbReference type="Proteomes" id="UP000746690"/>
    </source>
</evidence>
<proteinExistence type="predicted"/>
<name>A0ABX1RWC1_9FLAO</name>
<dbReference type="RefSeq" id="WP_169671728.1">
    <property type="nucleotide sequence ID" value="NZ_JABBHF010000003.1"/>
</dbReference>
<dbReference type="InterPro" id="IPR001173">
    <property type="entry name" value="Glyco_trans_2-like"/>
</dbReference>
<organism evidence="2 3">
    <name type="scientific">Flavivirga algicola</name>
    <dbReference type="NCBI Taxonomy" id="2729136"/>
    <lineage>
        <taxon>Bacteria</taxon>
        <taxon>Pseudomonadati</taxon>
        <taxon>Bacteroidota</taxon>
        <taxon>Flavobacteriia</taxon>
        <taxon>Flavobacteriales</taxon>
        <taxon>Flavobacteriaceae</taxon>
        <taxon>Flavivirga</taxon>
    </lineage>
</organism>
<evidence type="ECO:0000259" key="1">
    <source>
        <dbReference type="Pfam" id="PF00535"/>
    </source>
</evidence>
<sequence>MSVKLSLIIPIYNAESFIYNTLIQLKEWKQNFEYGVEIICVNDGSTDGTGLILENFVNKNNDLKLVSYSINKGKGYAVKKGMIEAQGEFRIFTDADIPYGLAELDRIIYYLDFKEFDVCIGNRKSVDSEYIMKMSFLRKLSSKLFTMLISRYVVTGVNDTQCGLKGFRADIADKIFSKLQVKGFAFDVEVLYLCYKYEFDIKRIPVKFQGNNISTINLLSTSLSMFWDVLSLPVRYHLLKKY</sequence>
<gene>
    <name evidence="2" type="ORF">HHX25_07470</name>
</gene>
<dbReference type="InterPro" id="IPR029044">
    <property type="entry name" value="Nucleotide-diphossugar_trans"/>
</dbReference>
<protein>
    <submittedName>
        <fullName evidence="2">Glycosyltransferase</fullName>
    </submittedName>
</protein>
<dbReference type="Pfam" id="PF00535">
    <property type="entry name" value="Glycos_transf_2"/>
    <property type="match status" value="1"/>
</dbReference>
<feature type="domain" description="Glycosyltransferase 2-like" evidence="1">
    <location>
        <begin position="6"/>
        <end position="176"/>
    </location>
</feature>
<dbReference type="Gene3D" id="3.90.550.10">
    <property type="entry name" value="Spore Coat Polysaccharide Biosynthesis Protein SpsA, Chain A"/>
    <property type="match status" value="1"/>
</dbReference>
<keyword evidence="3" id="KW-1185">Reference proteome</keyword>
<dbReference type="PANTHER" id="PTHR10859">
    <property type="entry name" value="GLYCOSYL TRANSFERASE"/>
    <property type="match status" value="1"/>
</dbReference>
<comment type="caution">
    <text evidence="2">The sequence shown here is derived from an EMBL/GenBank/DDBJ whole genome shotgun (WGS) entry which is preliminary data.</text>
</comment>
<dbReference type="Proteomes" id="UP000746690">
    <property type="component" value="Unassembled WGS sequence"/>
</dbReference>
<dbReference type="PANTHER" id="PTHR10859:SF91">
    <property type="entry name" value="DOLICHYL-PHOSPHATE BETA-GLUCOSYLTRANSFERASE"/>
    <property type="match status" value="1"/>
</dbReference>
<evidence type="ECO:0000313" key="2">
    <source>
        <dbReference type="EMBL" id="NMH87338.1"/>
    </source>
</evidence>
<dbReference type="SUPFAM" id="SSF53448">
    <property type="entry name" value="Nucleotide-diphospho-sugar transferases"/>
    <property type="match status" value="1"/>
</dbReference>
<dbReference type="EMBL" id="JABBHF010000003">
    <property type="protein sequence ID" value="NMH87338.1"/>
    <property type="molecule type" value="Genomic_DNA"/>
</dbReference>
<accession>A0ABX1RWC1</accession>